<protein>
    <submittedName>
        <fullName evidence="2">Uncharacterized protein</fullName>
    </submittedName>
</protein>
<feature type="transmembrane region" description="Helical" evidence="1">
    <location>
        <begin position="182"/>
        <end position="209"/>
    </location>
</feature>
<evidence type="ECO:0000256" key="1">
    <source>
        <dbReference type="SAM" id="Phobius"/>
    </source>
</evidence>
<comment type="caution">
    <text evidence="2">The sequence shown here is derived from an EMBL/GenBank/DDBJ whole genome shotgun (WGS) entry which is preliminary data.</text>
</comment>
<dbReference type="Proteomes" id="UP001336314">
    <property type="component" value="Unassembled WGS sequence"/>
</dbReference>
<dbReference type="EMBL" id="JAUHLI010000012">
    <property type="protein sequence ID" value="MEE2002341.1"/>
    <property type="molecule type" value="Genomic_DNA"/>
</dbReference>
<sequence>MLTEQQKGCMQRVIQENQHDVFVISPDMMDEIVAIQAQRGNSQAQTIWEQIRGTVEFGANYFALTGDITKLAQLGYALGGLGQAYVKSYNGKSYIILKGQAGLRRILTGTRYLVNNTKVMALGLGKHAAQAAARSGGILTLYLVGAYRVTDFFLRDEATLTQLIGHLAVDVVKVAITVGAAYLASAAVAAAVGIAVGPIAAVVLVGIVLTPALNSLDEYFGISEKVVQGLEELSLQSQSYLQQIRRNVREKATQTASRAAKPVLDYIVDSVRRTAIDAAKHRLERFINPRFY</sequence>
<reference evidence="2 3" key="1">
    <citation type="submission" date="2023-07" db="EMBL/GenBank/DDBJ databases">
        <title>Alkalimonas sp., MEB108 novel, alkaliphilic bacterium isolated from Lonar Lake, India.</title>
        <authorList>
            <person name="Joshi A."/>
            <person name="Thite S."/>
        </authorList>
    </citation>
    <scope>NUCLEOTIDE SEQUENCE [LARGE SCALE GENOMIC DNA]</scope>
    <source>
        <strain evidence="2 3">MEB108</strain>
    </source>
</reference>
<evidence type="ECO:0000313" key="2">
    <source>
        <dbReference type="EMBL" id="MEE2002341.1"/>
    </source>
</evidence>
<evidence type="ECO:0000313" key="3">
    <source>
        <dbReference type="Proteomes" id="UP001336314"/>
    </source>
</evidence>
<keyword evidence="3" id="KW-1185">Reference proteome</keyword>
<keyword evidence="1" id="KW-0812">Transmembrane</keyword>
<keyword evidence="1" id="KW-1133">Transmembrane helix</keyword>
<gene>
    <name evidence="2" type="ORF">QWY20_12835</name>
</gene>
<proteinExistence type="predicted"/>
<organism evidence="2 3">
    <name type="scientific">Alkalimonas cellulosilytica</name>
    <dbReference type="NCBI Taxonomy" id="3058395"/>
    <lineage>
        <taxon>Bacteria</taxon>
        <taxon>Pseudomonadati</taxon>
        <taxon>Pseudomonadota</taxon>
        <taxon>Gammaproteobacteria</taxon>
        <taxon>Alkalimonas</taxon>
    </lineage>
</organism>
<name>A0ABU7J737_9GAMM</name>
<accession>A0ABU7J737</accession>
<dbReference type="RefSeq" id="WP_330129410.1">
    <property type="nucleotide sequence ID" value="NZ_JAUHLI010000012.1"/>
</dbReference>
<keyword evidence="1" id="KW-0472">Membrane</keyword>